<dbReference type="InterPro" id="IPR012675">
    <property type="entry name" value="Beta-grasp_dom_sf"/>
</dbReference>
<dbReference type="InterPro" id="IPR017927">
    <property type="entry name" value="FAD-bd_FR_type"/>
</dbReference>
<dbReference type="PRINTS" id="PR00409">
    <property type="entry name" value="PHDIOXRDTASE"/>
</dbReference>
<dbReference type="EMBL" id="CP012154">
    <property type="protein sequence ID" value="AKS41585.1"/>
    <property type="molecule type" value="Genomic_DNA"/>
</dbReference>
<dbReference type="SUPFAM" id="SSF52343">
    <property type="entry name" value="Ferredoxin reductase-like, C-terminal NADP-linked domain"/>
    <property type="match status" value="1"/>
</dbReference>
<dbReference type="InterPro" id="IPR001709">
    <property type="entry name" value="Flavoprot_Pyr_Nucl_cyt_Rdtase"/>
</dbReference>
<dbReference type="Gene3D" id="3.10.20.30">
    <property type="match status" value="1"/>
</dbReference>
<evidence type="ECO:0000313" key="3">
    <source>
        <dbReference type="Proteomes" id="UP000066624"/>
    </source>
</evidence>
<dbReference type="CDD" id="cd00207">
    <property type="entry name" value="fer2"/>
    <property type="match status" value="1"/>
</dbReference>
<dbReference type="Pfam" id="PF00175">
    <property type="entry name" value="NAD_binding_1"/>
    <property type="match status" value="1"/>
</dbReference>
<dbReference type="InterPro" id="IPR001433">
    <property type="entry name" value="OxRdtase_FAD/NAD-bd"/>
</dbReference>
<dbReference type="InterPro" id="IPR001041">
    <property type="entry name" value="2Fe-2S_ferredoxin-type"/>
</dbReference>
<dbReference type="GO" id="GO:0051536">
    <property type="term" value="F:iron-sulfur cluster binding"/>
    <property type="evidence" value="ECO:0007669"/>
    <property type="project" value="InterPro"/>
</dbReference>
<dbReference type="SUPFAM" id="SSF54292">
    <property type="entry name" value="2Fe-2S ferredoxin-like"/>
    <property type="match status" value="1"/>
</dbReference>
<gene>
    <name evidence="2" type="ORF">WM2015_1211</name>
</gene>
<dbReference type="GO" id="GO:0016491">
    <property type="term" value="F:oxidoreductase activity"/>
    <property type="evidence" value="ECO:0007669"/>
    <property type="project" value="InterPro"/>
</dbReference>
<evidence type="ECO:0000256" key="1">
    <source>
        <dbReference type="ARBA" id="ARBA00034078"/>
    </source>
</evidence>
<dbReference type="InterPro" id="IPR036010">
    <property type="entry name" value="2Fe-2S_ferredoxin-like_sf"/>
</dbReference>
<dbReference type="Pfam" id="PF00111">
    <property type="entry name" value="Fer2"/>
    <property type="match status" value="1"/>
</dbReference>
<dbReference type="OrthoDB" id="9796486at2"/>
<dbReference type="CDD" id="cd06216">
    <property type="entry name" value="FNR_iron_sulfur_binding_2"/>
    <property type="match status" value="1"/>
</dbReference>
<dbReference type="SUPFAM" id="SSF63380">
    <property type="entry name" value="Riboflavin synthase domain-like"/>
    <property type="match status" value="1"/>
</dbReference>
<evidence type="ECO:0000313" key="2">
    <source>
        <dbReference type="EMBL" id="AKS41585.1"/>
    </source>
</evidence>
<dbReference type="RefSeq" id="WP_049725219.1">
    <property type="nucleotide sequence ID" value="NZ_CP012154.1"/>
</dbReference>
<dbReference type="InterPro" id="IPR050415">
    <property type="entry name" value="MRET"/>
</dbReference>
<name>A0A0K0XV91_9GAMM</name>
<dbReference type="Proteomes" id="UP000066624">
    <property type="component" value="Chromosome"/>
</dbReference>
<dbReference type="KEGG" id="wma:WM2015_1211"/>
<accession>A0A0K0XV91</accession>
<keyword evidence="3" id="KW-1185">Reference proteome</keyword>
<dbReference type="Gene3D" id="2.40.30.10">
    <property type="entry name" value="Translation factors"/>
    <property type="match status" value="1"/>
</dbReference>
<proteinExistence type="predicted"/>
<dbReference type="InterPro" id="IPR039261">
    <property type="entry name" value="FNR_nucleotide-bd"/>
</dbReference>
<reference evidence="2 3" key="1">
    <citation type="submission" date="2015-07" db="EMBL/GenBank/DDBJ databases">
        <authorList>
            <person name="Noorani M."/>
        </authorList>
    </citation>
    <scope>NUCLEOTIDE SEQUENCE [LARGE SCALE GENOMIC DNA]</scope>
    <source>
        <strain evidence="2 3">KCTC 42284</strain>
    </source>
</reference>
<organism evidence="2 3">
    <name type="scientific">Wenzhouxiangella marina</name>
    <dbReference type="NCBI Taxonomy" id="1579979"/>
    <lineage>
        <taxon>Bacteria</taxon>
        <taxon>Pseudomonadati</taxon>
        <taxon>Pseudomonadota</taxon>
        <taxon>Gammaproteobacteria</taxon>
        <taxon>Chromatiales</taxon>
        <taxon>Wenzhouxiangellaceae</taxon>
        <taxon>Wenzhouxiangella</taxon>
    </lineage>
</organism>
<dbReference type="STRING" id="1579979.WM2015_1211"/>
<dbReference type="Gene3D" id="3.40.50.80">
    <property type="entry name" value="Nucleotide-binding domain of ferredoxin-NADP reductase (FNR) module"/>
    <property type="match status" value="1"/>
</dbReference>
<dbReference type="PROSITE" id="PS51085">
    <property type="entry name" value="2FE2S_FER_2"/>
    <property type="match status" value="1"/>
</dbReference>
<dbReference type="InterPro" id="IPR017938">
    <property type="entry name" value="Riboflavin_synthase-like_b-brl"/>
</dbReference>
<dbReference type="PANTHER" id="PTHR47354:SF3">
    <property type="entry name" value="OXIDOREDUCTASE-RELATED"/>
    <property type="match status" value="1"/>
</dbReference>
<dbReference type="PANTHER" id="PTHR47354">
    <property type="entry name" value="NADH OXIDOREDUCTASE HCR"/>
    <property type="match status" value="1"/>
</dbReference>
<dbReference type="PRINTS" id="PR00371">
    <property type="entry name" value="FPNCR"/>
</dbReference>
<comment type="cofactor">
    <cofactor evidence="1">
        <name>[2Fe-2S] cluster</name>
        <dbReference type="ChEBI" id="CHEBI:190135"/>
    </cofactor>
</comment>
<sequence length="362" mass="40461">MQHKPTSERLIRSPWLRELARPLGDRNAWDRALAAVNPLWSASTCRARIVRRIEETEDHFSLWLQPNRHWRGHRAGQHISLGVEIDGVRQRRPFSISGARALGRLIRVTIQRRPGDGVTAWLHDRASVGQIVELGQANGEFVLPARSHRRILMIAGGTGITPLIAMLQTLAETGDEREIKLLQLIRRRDQRLFAEELDRLTRRLPRLSIQLHCSEEHGRLDPRSIIEDTPSPSEWQTLLCGPDALMRDVEASWAEHGLSEQLSLECFGLRRSSQGDAGPSQVSAAGSNRVFTQQPNQTLMDAAEQAGLKPPSGCRAGVCRSCLCRKTSGRIRNQVTGQVSSGDEEWIQLCICSAESDVALDL</sequence>
<dbReference type="PROSITE" id="PS51384">
    <property type="entry name" value="FAD_FR"/>
    <property type="match status" value="1"/>
</dbReference>
<dbReference type="AlphaFoldDB" id="A0A0K0XV91"/>
<protein>
    <submittedName>
        <fullName evidence="2">Uncharacterized protein</fullName>
    </submittedName>
</protein>